<evidence type="ECO:0000313" key="2">
    <source>
        <dbReference type="EMBL" id="KAJ7726500.1"/>
    </source>
</evidence>
<gene>
    <name evidence="2" type="ORF">B0H16DRAFT_1592436</name>
</gene>
<evidence type="ECO:0000259" key="1">
    <source>
        <dbReference type="Pfam" id="PF12937"/>
    </source>
</evidence>
<dbReference type="Gene3D" id="3.80.10.10">
    <property type="entry name" value="Ribonuclease Inhibitor"/>
    <property type="match status" value="1"/>
</dbReference>
<dbReference type="Pfam" id="PF12937">
    <property type="entry name" value="F-box-like"/>
    <property type="match status" value="1"/>
</dbReference>
<comment type="caution">
    <text evidence="2">The sequence shown here is derived from an EMBL/GenBank/DDBJ whole genome shotgun (WGS) entry which is preliminary data.</text>
</comment>
<dbReference type="EMBL" id="JARKIB010000186">
    <property type="protein sequence ID" value="KAJ7726500.1"/>
    <property type="molecule type" value="Genomic_DNA"/>
</dbReference>
<dbReference type="InterPro" id="IPR001810">
    <property type="entry name" value="F-box_dom"/>
</dbReference>
<evidence type="ECO:0000313" key="3">
    <source>
        <dbReference type="Proteomes" id="UP001215598"/>
    </source>
</evidence>
<reference evidence="2" key="1">
    <citation type="submission" date="2023-03" db="EMBL/GenBank/DDBJ databases">
        <title>Massive genome expansion in bonnet fungi (Mycena s.s.) driven by repeated elements and novel gene families across ecological guilds.</title>
        <authorList>
            <consortium name="Lawrence Berkeley National Laboratory"/>
            <person name="Harder C.B."/>
            <person name="Miyauchi S."/>
            <person name="Viragh M."/>
            <person name="Kuo A."/>
            <person name="Thoen E."/>
            <person name="Andreopoulos B."/>
            <person name="Lu D."/>
            <person name="Skrede I."/>
            <person name="Drula E."/>
            <person name="Henrissat B."/>
            <person name="Morin E."/>
            <person name="Kohler A."/>
            <person name="Barry K."/>
            <person name="LaButti K."/>
            <person name="Morin E."/>
            <person name="Salamov A."/>
            <person name="Lipzen A."/>
            <person name="Mereny Z."/>
            <person name="Hegedus B."/>
            <person name="Baldrian P."/>
            <person name="Stursova M."/>
            <person name="Weitz H."/>
            <person name="Taylor A."/>
            <person name="Grigoriev I.V."/>
            <person name="Nagy L.G."/>
            <person name="Martin F."/>
            <person name="Kauserud H."/>
        </authorList>
    </citation>
    <scope>NUCLEOTIDE SEQUENCE</scope>
    <source>
        <strain evidence="2">CBHHK182m</strain>
    </source>
</reference>
<feature type="domain" description="F-box" evidence="1">
    <location>
        <begin position="46"/>
        <end position="101"/>
    </location>
</feature>
<accession>A0AAD7MPL6</accession>
<dbReference type="Proteomes" id="UP001215598">
    <property type="component" value="Unassembled WGS sequence"/>
</dbReference>
<proteinExistence type="predicted"/>
<dbReference type="Gene3D" id="1.20.1280.50">
    <property type="match status" value="1"/>
</dbReference>
<name>A0AAD7MPL6_9AGAR</name>
<sequence length="466" mass="52167">MEEDRSNDSKLDSVEGEASLTSSSLLQQRDHERITAAVLRHLVAPIRSLPVELLAEIFSLTIRDKELLFSSHFQHFQDAYRVSHVCSEWQQIALCTPQLWTGTVAITVEEAGADADGLRAWLARSDPLPMPVVLAGLWNSEALHLPPVLEELLRVAPRWGILHLDGFLPPMFYQRLTECTLDSLEAANLVPLYSDDIKTAISSLGVSPRLRKLDLNADPSLDMPWAQLTELTLTYGSASVCLDILAHCTNLVTLMLNADLLDDAGTDVTLPSLRVLKLSLRSERQTQLSPFLDFLSAPALENCSIFFVSQSISWMQAAFAAFLLRSPNITHLRLVWCPLTSNDLIAALVHAMSLTHLELNGCHRLDDAFLLALHYKVDTPPLVPLLHDFRLQDMSEPLTESLLAEMLVSRWRTDDELASSPIALPVARWSYVALTIRHMILFTKDFRDTIQELQRQGLPVEIPDGY</sequence>
<organism evidence="2 3">
    <name type="scientific">Mycena metata</name>
    <dbReference type="NCBI Taxonomy" id="1033252"/>
    <lineage>
        <taxon>Eukaryota</taxon>
        <taxon>Fungi</taxon>
        <taxon>Dikarya</taxon>
        <taxon>Basidiomycota</taxon>
        <taxon>Agaricomycotina</taxon>
        <taxon>Agaricomycetes</taxon>
        <taxon>Agaricomycetidae</taxon>
        <taxon>Agaricales</taxon>
        <taxon>Marasmiineae</taxon>
        <taxon>Mycenaceae</taxon>
        <taxon>Mycena</taxon>
    </lineage>
</organism>
<dbReference type="InterPro" id="IPR032675">
    <property type="entry name" value="LRR_dom_sf"/>
</dbReference>
<keyword evidence="3" id="KW-1185">Reference proteome</keyword>
<dbReference type="AlphaFoldDB" id="A0AAD7MPL6"/>
<dbReference type="SUPFAM" id="SSF52047">
    <property type="entry name" value="RNI-like"/>
    <property type="match status" value="1"/>
</dbReference>
<protein>
    <recommendedName>
        <fullName evidence="1">F-box domain-containing protein</fullName>
    </recommendedName>
</protein>